<protein>
    <submittedName>
        <fullName evidence="1">Uncharacterized protein</fullName>
    </submittedName>
</protein>
<keyword evidence="2" id="KW-1185">Reference proteome</keyword>
<comment type="caution">
    <text evidence="1">The sequence shown here is derived from an EMBL/GenBank/DDBJ whole genome shotgun (WGS) entry which is preliminary data.</text>
</comment>
<organism evidence="1 2">
    <name type="scientific">Ancylobacter defluvii</name>
    <dbReference type="NCBI Taxonomy" id="1282440"/>
    <lineage>
        <taxon>Bacteria</taxon>
        <taxon>Pseudomonadati</taxon>
        <taxon>Pseudomonadota</taxon>
        <taxon>Alphaproteobacteria</taxon>
        <taxon>Hyphomicrobiales</taxon>
        <taxon>Xanthobacteraceae</taxon>
        <taxon>Ancylobacter</taxon>
    </lineage>
</organism>
<proteinExistence type="predicted"/>
<sequence>MTMEGRPRRCSELLAALIANEVGGHRPILLAGGAVLTLDPRIGDWERADVLICDSVIVAVGPGLSTGPDDDDTIVIDCEGTLILPSHVNFADPASAATLFPAATADIAVIRLAVSAPTQVAQLSVSVAAAWPATAPGRHLDMLIAAGRIRRWNGKPIEHAVEVVTPVEGKIDDHPYLGTWIDEDEFVRQELLPGGRYEEARGDRQSAYRGAYWIQSERIVYRDDLGFWAFGEFKNGQLHHAGYRFSRR</sequence>
<dbReference type="RefSeq" id="WP_246547534.1">
    <property type="nucleotide sequence ID" value="NZ_BSFM01000004.1"/>
</dbReference>
<dbReference type="SUPFAM" id="SSF51338">
    <property type="entry name" value="Composite domain of metallo-dependent hydrolases"/>
    <property type="match status" value="1"/>
</dbReference>
<dbReference type="Proteomes" id="UP001143330">
    <property type="component" value="Unassembled WGS sequence"/>
</dbReference>
<dbReference type="AlphaFoldDB" id="A0A9W6JVD2"/>
<dbReference type="InterPro" id="IPR038646">
    <property type="entry name" value="Atu4866-like_sf"/>
</dbReference>
<evidence type="ECO:0000313" key="2">
    <source>
        <dbReference type="Proteomes" id="UP001143330"/>
    </source>
</evidence>
<dbReference type="EMBL" id="BSFM01000004">
    <property type="protein sequence ID" value="GLK82805.1"/>
    <property type="molecule type" value="Genomic_DNA"/>
</dbReference>
<dbReference type="InterPro" id="IPR011059">
    <property type="entry name" value="Metal-dep_hydrolase_composite"/>
</dbReference>
<gene>
    <name evidence="1" type="ORF">GCM10017653_08740</name>
</gene>
<evidence type="ECO:0000313" key="1">
    <source>
        <dbReference type="EMBL" id="GLK82805.1"/>
    </source>
</evidence>
<name>A0A9W6JVD2_9HYPH</name>
<dbReference type="Pfam" id="PF11512">
    <property type="entry name" value="Atu4866"/>
    <property type="match status" value="1"/>
</dbReference>
<dbReference type="InterPro" id="IPR020955">
    <property type="entry name" value="Uncharacterised_Atu4866"/>
</dbReference>
<reference evidence="1" key="2">
    <citation type="submission" date="2023-01" db="EMBL/GenBank/DDBJ databases">
        <authorList>
            <person name="Sun Q."/>
            <person name="Evtushenko L."/>
        </authorList>
    </citation>
    <scope>NUCLEOTIDE SEQUENCE</scope>
    <source>
        <strain evidence="1">VKM B-2789</strain>
    </source>
</reference>
<dbReference type="Gene3D" id="2.40.128.290">
    <property type="entry name" value="Uncharacterised protein Atu4866, PF11512"/>
    <property type="match status" value="1"/>
</dbReference>
<dbReference type="GO" id="GO:0016810">
    <property type="term" value="F:hydrolase activity, acting on carbon-nitrogen (but not peptide) bonds"/>
    <property type="evidence" value="ECO:0007669"/>
    <property type="project" value="InterPro"/>
</dbReference>
<reference evidence="1" key="1">
    <citation type="journal article" date="2014" name="Int. J. Syst. Evol. Microbiol.">
        <title>Complete genome sequence of Corynebacterium casei LMG S-19264T (=DSM 44701T), isolated from a smear-ripened cheese.</title>
        <authorList>
            <consortium name="US DOE Joint Genome Institute (JGI-PGF)"/>
            <person name="Walter F."/>
            <person name="Albersmeier A."/>
            <person name="Kalinowski J."/>
            <person name="Ruckert C."/>
        </authorList>
    </citation>
    <scope>NUCLEOTIDE SEQUENCE</scope>
    <source>
        <strain evidence="1">VKM B-2789</strain>
    </source>
</reference>
<accession>A0A9W6JVD2</accession>
<dbReference type="Gene3D" id="2.30.40.10">
    <property type="entry name" value="Urease, subunit C, domain 1"/>
    <property type="match status" value="1"/>
</dbReference>